<name>X1QGC1_9ZZZZ</name>
<evidence type="ECO:0000259" key="1">
    <source>
        <dbReference type="Pfam" id="PF03807"/>
    </source>
</evidence>
<gene>
    <name evidence="2" type="ORF">S06H3_59536</name>
</gene>
<feature type="non-terminal residue" evidence="2">
    <location>
        <position position="53"/>
    </location>
</feature>
<dbReference type="InterPro" id="IPR028939">
    <property type="entry name" value="P5C_Rdtase_cat_N"/>
</dbReference>
<organism evidence="2">
    <name type="scientific">marine sediment metagenome</name>
    <dbReference type="NCBI Taxonomy" id="412755"/>
    <lineage>
        <taxon>unclassified sequences</taxon>
        <taxon>metagenomes</taxon>
        <taxon>ecological metagenomes</taxon>
    </lineage>
</organism>
<reference evidence="2" key="1">
    <citation type="journal article" date="2014" name="Front. Microbiol.">
        <title>High frequency of phylogenetically diverse reductive dehalogenase-homologous genes in deep subseafloor sedimentary metagenomes.</title>
        <authorList>
            <person name="Kawai M."/>
            <person name="Futagami T."/>
            <person name="Toyoda A."/>
            <person name="Takaki Y."/>
            <person name="Nishi S."/>
            <person name="Hori S."/>
            <person name="Arai W."/>
            <person name="Tsubouchi T."/>
            <person name="Morono Y."/>
            <person name="Uchiyama I."/>
            <person name="Ito T."/>
            <person name="Fujiyama A."/>
            <person name="Inagaki F."/>
            <person name="Takami H."/>
        </authorList>
    </citation>
    <scope>NUCLEOTIDE SEQUENCE</scope>
    <source>
        <strain evidence="2">Expedition CK06-06</strain>
    </source>
</reference>
<proteinExistence type="predicted"/>
<dbReference type="SUPFAM" id="SSF51735">
    <property type="entry name" value="NAD(P)-binding Rossmann-fold domains"/>
    <property type="match status" value="1"/>
</dbReference>
<protein>
    <recommendedName>
        <fullName evidence="1">Pyrroline-5-carboxylate reductase catalytic N-terminal domain-containing protein</fullName>
    </recommendedName>
</protein>
<accession>X1QGC1</accession>
<evidence type="ECO:0000313" key="2">
    <source>
        <dbReference type="EMBL" id="GAI50060.1"/>
    </source>
</evidence>
<sequence>MEMRIAFIGGGTMGEAIIGCLLKKNIAMPANIIVSDVRQSRRELLSREYGVSA</sequence>
<dbReference type="Gene3D" id="3.40.50.720">
    <property type="entry name" value="NAD(P)-binding Rossmann-like Domain"/>
    <property type="match status" value="1"/>
</dbReference>
<dbReference type="Pfam" id="PF03807">
    <property type="entry name" value="F420_oxidored"/>
    <property type="match status" value="1"/>
</dbReference>
<dbReference type="AlphaFoldDB" id="X1QGC1"/>
<comment type="caution">
    <text evidence="2">The sequence shown here is derived from an EMBL/GenBank/DDBJ whole genome shotgun (WGS) entry which is preliminary data.</text>
</comment>
<feature type="domain" description="Pyrroline-5-carboxylate reductase catalytic N-terminal" evidence="1">
    <location>
        <begin position="4"/>
        <end position="52"/>
    </location>
</feature>
<dbReference type="InterPro" id="IPR036291">
    <property type="entry name" value="NAD(P)-bd_dom_sf"/>
</dbReference>
<dbReference type="EMBL" id="BARV01038695">
    <property type="protein sequence ID" value="GAI50060.1"/>
    <property type="molecule type" value="Genomic_DNA"/>
</dbReference>